<dbReference type="Proteomes" id="UP000287239">
    <property type="component" value="Unassembled WGS sequence"/>
</dbReference>
<evidence type="ECO:0000313" key="1">
    <source>
        <dbReference type="EMBL" id="RST96806.1"/>
    </source>
</evidence>
<dbReference type="OrthoDB" id="9799862at2"/>
<evidence type="ECO:0008006" key="3">
    <source>
        <dbReference type="Google" id="ProtNLM"/>
    </source>
</evidence>
<organism evidence="1 2">
    <name type="scientific">Vagococcus salmoninarum</name>
    <dbReference type="NCBI Taxonomy" id="2739"/>
    <lineage>
        <taxon>Bacteria</taxon>
        <taxon>Bacillati</taxon>
        <taxon>Bacillota</taxon>
        <taxon>Bacilli</taxon>
        <taxon>Lactobacillales</taxon>
        <taxon>Enterococcaceae</taxon>
        <taxon>Vagococcus</taxon>
    </lineage>
</organism>
<dbReference type="InterPro" id="IPR009384">
    <property type="entry name" value="SwrD-like"/>
</dbReference>
<reference evidence="1 2" key="1">
    <citation type="submission" date="2017-05" db="EMBL/GenBank/DDBJ databases">
        <title>Vagococcus spp. assemblies.</title>
        <authorList>
            <person name="Gulvik C.A."/>
        </authorList>
    </citation>
    <scope>NUCLEOTIDE SEQUENCE [LARGE SCALE GENOMIC DNA]</scope>
    <source>
        <strain evidence="1 2">NCFB 2777</strain>
    </source>
</reference>
<sequence length="70" mass="8071">MIKITSMNHQSFILNDSLIYRIESTPDTVIILTDGKSLMVKETPEQVVNKIITYQQAIRAESIRSKFQDE</sequence>
<protein>
    <recommendedName>
        <fullName evidence="3">Endoflagellar protein</fullName>
    </recommendedName>
</protein>
<dbReference type="PANTHER" id="PTHR39185">
    <property type="entry name" value="SWARMING MOTILITY PROTEIN SWRD"/>
    <property type="match status" value="1"/>
</dbReference>
<dbReference type="Pfam" id="PF06289">
    <property type="entry name" value="FlbD"/>
    <property type="match status" value="1"/>
</dbReference>
<dbReference type="GeneID" id="98567586"/>
<dbReference type="PANTHER" id="PTHR39185:SF1">
    <property type="entry name" value="SWARMING MOTILITY PROTEIN SWRD"/>
    <property type="match status" value="1"/>
</dbReference>
<comment type="caution">
    <text evidence="1">The sequence shown here is derived from an EMBL/GenBank/DDBJ whole genome shotgun (WGS) entry which is preliminary data.</text>
</comment>
<proteinExistence type="predicted"/>
<dbReference type="EMBL" id="NGJU01000005">
    <property type="protein sequence ID" value="RST96806.1"/>
    <property type="molecule type" value="Genomic_DNA"/>
</dbReference>
<accession>A0A429ZSZ8</accession>
<evidence type="ECO:0000313" key="2">
    <source>
        <dbReference type="Proteomes" id="UP000287239"/>
    </source>
</evidence>
<dbReference type="AlphaFoldDB" id="A0A429ZSZ8"/>
<gene>
    <name evidence="1" type="ORF">CBF35_04330</name>
</gene>
<dbReference type="RefSeq" id="WP_126778765.1">
    <property type="nucleotide sequence ID" value="NZ_NGJU01000005.1"/>
</dbReference>
<name>A0A429ZSZ8_9ENTE</name>
<keyword evidence="2" id="KW-1185">Reference proteome</keyword>